<keyword evidence="3" id="KW-1185">Reference proteome</keyword>
<comment type="caution">
    <text evidence="2">The sequence shown here is derived from an EMBL/GenBank/DDBJ whole genome shotgun (WGS) entry which is preliminary data.</text>
</comment>
<dbReference type="Proteomes" id="UP001159363">
    <property type="component" value="Chromosome 5"/>
</dbReference>
<evidence type="ECO:0000256" key="1">
    <source>
        <dbReference type="SAM" id="MobiDB-lite"/>
    </source>
</evidence>
<organism evidence="2 3">
    <name type="scientific">Dryococelus australis</name>
    <dbReference type="NCBI Taxonomy" id="614101"/>
    <lineage>
        <taxon>Eukaryota</taxon>
        <taxon>Metazoa</taxon>
        <taxon>Ecdysozoa</taxon>
        <taxon>Arthropoda</taxon>
        <taxon>Hexapoda</taxon>
        <taxon>Insecta</taxon>
        <taxon>Pterygota</taxon>
        <taxon>Neoptera</taxon>
        <taxon>Polyneoptera</taxon>
        <taxon>Phasmatodea</taxon>
        <taxon>Verophasmatodea</taxon>
        <taxon>Anareolatae</taxon>
        <taxon>Phasmatidae</taxon>
        <taxon>Eurycanthinae</taxon>
        <taxon>Dryococelus</taxon>
    </lineage>
</organism>
<reference evidence="2 3" key="1">
    <citation type="submission" date="2023-02" db="EMBL/GenBank/DDBJ databases">
        <title>LHISI_Scaffold_Assembly.</title>
        <authorList>
            <person name="Stuart O.P."/>
            <person name="Cleave R."/>
            <person name="Magrath M.J.L."/>
            <person name="Mikheyev A.S."/>
        </authorList>
    </citation>
    <scope>NUCLEOTIDE SEQUENCE [LARGE SCALE GENOMIC DNA]</scope>
    <source>
        <strain evidence="2">Daus_M_001</strain>
        <tissue evidence="2">Leg muscle</tissue>
    </source>
</reference>
<gene>
    <name evidence="2" type="ORF">PR048_017629</name>
</gene>
<evidence type="ECO:0000313" key="2">
    <source>
        <dbReference type="EMBL" id="KAJ8881156.1"/>
    </source>
</evidence>
<name>A0ABQ9HA81_9NEOP</name>
<protein>
    <submittedName>
        <fullName evidence="2">Uncharacterized protein</fullName>
    </submittedName>
</protein>
<feature type="region of interest" description="Disordered" evidence="1">
    <location>
        <begin position="931"/>
        <end position="952"/>
    </location>
</feature>
<feature type="region of interest" description="Disordered" evidence="1">
    <location>
        <begin position="272"/>
        <end position="292"/>
    </location>
</feature>
<proteinExistence type="predicted"/>
<dbReference type="EMBL" id="JARBHB010000006">
    <property type="protein sequence ID" value="KAJ8881156.1"/>
    <property type="molecule type" value="Genomic_DNA"/>
</dbReference>
<sequence>MSTAHWFPAATVESGKSNRTHPLVFVIFGPVSCVLSRSTAASDIQFASPEVAEHNVKEYSVFFAYASRGMDRGSCFSRKYLRTSCTPKHFCSYALSWLDDFKCHVSEVSSERKFSLFHPSRVFFSHDDSILEKRNGFRNNVCFANNVRGLPTAPPTILQILTSIGGQLRREGYNENRVNILLSCTIEINIKVLRADQGEVRRVWSRAGLRGMGKKRFPRKLADQRHRRSRFPHASIRQRTSWEWNPVRLASVNSVRVLWHAAATHFSAAATTGNGYSSRKGRAVSLSPRNANTKRETSLRKFTAAHTGAALILRALWRHQQLEVELSFWKKPAVLQNRPRETTAVILRRCFHICSQVCGKTQLPRPQGLDSEEKVGSYRLYDLTAPILLLLSPSIIVPYMPVLCPRVRAPFPILYRDTSPERATFLLIADESIFKHSSELKPTCRPWPCESLRGRARRAEARRLSEAACRPHTTRGHACLAAIRQGDVTNSQPYTLAALLTTNIPIHSIRALATRNNIIHNVHNHNFLRLLAMCLREKTSSYLSGLIVMKYSDTERSWFADRHSRHVSSGTYSLIDCAKLWKWDVCLIGHCVQRNWRTTLHNFAVLSYQKRGLNDEAVLSLRYLPILSLLRSTKETIIPGALKIFPPELDIEGCVWLFDSRRWHTHCSDLLWSLASRGLLRTHHSRQRLRLTMSLPCFLVSSQASFRAGGGGLCYVEIPIRFRSALKCTAEFIQRCAQSYIKDRFTCPQQYEQNYFGDKMDFKRVFTEVTFAIGSEFIRHTLDDSAPIADLQENKKRIPYCQMWGNTGATANEQTSDVQLYKGVWTIGLRSVKHARSAEFQPPPWPRASVARRRACQSFASSPWARPAVRRQTDGHGNLPPPPLFRGGTPHVKVAAALPTKGACRDDESIPAYWPGPLTPSHVDAFLRSSSATSAPEVPGPTEPHTGLVGCA</sequence>
<accession>A0ABQ9HA81</accession>
<evidence type="ECO:0000313" key="3">
    <source>
        <dbReference type="Proteomes" id="UP001159363"/>
    </source>
</evidence>